<feature type="compositionally biased region" description="Low complexity" evidence="2">
    <location>
        <begin position="326"/>
        <end position="336"/>
    </location>
</feature>
<feature type="compositionally biased region" description="Low complexity" evidence="2">
    <location>
        <begin position="146"/>
        <end position="162"/>
    </location>
</feature>
<feature type="coiled-coil region" evidence="1">
    <location>
        <begin position="1067"/>
        <end position="1094"/>
    </location>
</feature>
<evidence type="ECO:0000313" key="3">
    <source>
        <dbReference type="EMBL" id="CBQ71106.1"/>
    </source>
</evidence>
<feature type="compositionally biased region" description="Polar residues" evidence="2">
    <location>
        <begin position="502"/>
        <end position="511"/>
    </location>
</feature>
<reference evidence="3 4" key="1">
    <citation type="journal article" date="2010" name="Science">
        <title>Pathogenicity determinants in smut fungi revealed by genome comparison.</title>
        <authorList>
            <person name="Schirawski J."/>
            <person name="Mannhaupt G."/>
            <person name="Muench K."/>
            <person name="Brefort T."/>
            <person name="Schipper K."/>
            <person name="Doehlemann G."/>
            <person name="Di Stasio M."/>
            <person name="Roessel N."/>
            <person name="Mendoza-Mendoza A."/>
            <person name="Pester D."/>
            <person name="Mueller O."/>
            <person name="Winterberg B."/>
            <person name="Meyer E."/>
            <person name="Ghareeb H."/>
            <person name="Wollenberg T."/>
            <person name="Muensterkoetter M."/>
            <person name="Wong P."/>
            <person name="Walter M."/>
            <person name="Stukenbrock E."/>
            <person name="Gueldener U."/>
            <person name="Kahmann R."/>
        </authorList>
    </citation>
    <scope>NUCLEOTIDE SEQUENCE [LARGE SCALE GENOMIC DNA]</scope>
    <source>
        <strain evidence="4">SRZ2</strain>
    </source>
</reference>
<gene>
    <name evidence="3" type="ORF">sr13549</name>
</gene>
<protein>
    <submittedName>
        <fullName evidence="3">Uncharacterized protein</fullName>
    </submittedName>
</protein>
<dbReference type="Gene3D" id="1.10.287.1490">
    <property type="match status" value="1"/>
</dbReference>
<feature type="region of interest" description="Disordered" evidence="2">
    <location>
        <begin position="1200"/>
        <end position="1222"/>
    </location>
</feature>
<dbReference type="eggNOG" id="ENOG502T7EN">
    <property type="taxonomic scope" value="Eukaryota"/>
</dbReference>
<name>E6ZV49_SPORE</name>
<organism evidence="3 4">
    <name type="scientific">Sporisorium reilianum (strain SRZ2)</name>
    <name type="common">Maize head smut fungus</name>
    <dbReference type="NCBI Taxonomy" id="999809"/>
    <lineage>
        <taxon>Eukaryota</taxon>
        <taxon>Fungi</taxon>
        <taxon>Dikarya</taxon>
        <taxon>Basidiomycota</taxon>
        <taxon>Ustilaginomycotina</taxon>
        <taxon>Ustilaginomycetes</taxon>
        <taxon>Ustilaginales</taxon>
        <taxon>Ustilaginaceae</taxon>
        <taxon>Sporisorium</taxon>
    </lineage>
</organism>
<proteinExistence type="predicted"/>
<feature type="compositionally biased region" description="Basic and acidic residues" evidence="2">
    <location>
        <begin position="590"/>
        <end position="599"/>
    </location>
</feature>
<sequence length="1222" mass="130872">MMDASLPADQSGLSDLSTASIASIGRQYLGPPSPLIGQPLASLPQTPSSAHSNATPDPSRIISASNTDEPGGAWTPSPDASSSRSKSTSRSIHRTSPKNGNGNESMASSLGTFDYSNASFSESFLRQAGAHLLAGLDETELPPPAASSSSSSPRYRTSSSPTVTARPIRTADPRTPFTGKSLRTRMAEAGVMDSPASSDGSSPTSSPTARMLPDSYTRSISFQPEHVDQHSPLPSSHSPRVDRFSTAYSPSLDRVRYASEGSPLQQERSTAGESDWQEGLSMVPEESYVEDASQLPSSPAVEQAASQRSTVLDEHSSASILRNKSVEAVAEASASSLQAPDRSNGSAPSDQTPPTPSDTDLVSPSETSSEAKPALDSDASQSPSRPPSLPASPRSSPATPATPSTAPRTVHTPRSFARLRVGTPVRSSPLSRVVNFSPASSGSATSQWQSPVSQRGSVHAIGSSPASVLEQEASFASTREEHADAAQSTLESSSRREKNGEQPASQPQTPHGSIPAQPADGTPSYLWSPATSASFATPASQRPLPPSAPSTPAFSQPLTAGVAGAYSSPAADFGTPQWSPSPAPFATKIEPVHDTEETKPQPQEIEQEELASSSACSSTSAASERKQSGDVSTSSQPPIESHKKELDVSLVSTKHHFDSPSAARFSRLQLSRVSPPTAVPAQLASVPELSLVASAFDTLGHLSDSRVSRLLAQLSASTARIDELEAALVARETEQAELHDVRHTLAQLSAQYDELVHEADAKDAVVAGLVEKLRMQLEEAGRGREVELEQMVDEERRMREVERRDYEVRIQGLMNGPITTPANQEVRSLEETSDDRMQAAIEQAKEQLRATLEKDFDVRRAMEQRELQARVEQLERELAATTASHPDSEAEADREQDSELQRQVDHLTSELDRRFEELHDLREDVEAVTLQRDCAEEKVQLLEQELDEARTQAHDHTRSSSSNVKINAQLEEELDELRSTLSERDAEVSRLQETLSLTSSRLASLASEHESLVHQHDHLSSLHSETAARTAQLESHILTLETQLRTRTPSKPTEPPAVAGTPAADRVSRLERELASLQLELVKMGKANDALQEDNVHFSIALSAKQLELGMVKRNARFALKNAQAHANAATGGDDVGLPRSKGVAVKEGGVAQGKGEVVWPVVPQGEIVVEVGKENGNGNAEQVPVNQARLHARQMLAQRRAAAGTDGPVTSTRRNRAMMAA</sequence>
<dbReference type="Proteomes" id="UP000008867">
    <property type="component" value="Chromosome 20"/>
</dbReference>
<feature type="compositionally biased region" description="Polar residues" evidence="2">
    <location>
        <begin position="43"/>
        <end position="68"/>
    </location>
</feature>
<feature type="compositionally biased region" description="Low complexity" evidence="2">
    <location>
        <begin position="193"/>
        <end position="209"/>
    </location>
</feature>
<feature type="compositionally biased region" description="Low complexity" evidence="2">
    <location>
        <begin position="528"/>
        <end position="540"/>
    </location>
</feature>
<feature type="coiled-coil region" evidence="1">
    <location>
        <begin position="707"/>
        <end position="758"/>
    </location>
</feature>
<keyword evidence="4" id="KW-1185">Reference proteome</keyword>
<feature type="compositionally biased region" description="Low complexity" evidence="2">
    <location>
        <begin position="391"/>
        <end position="409"/>
    </location>
</feature>
<dbReference type="AlphaFoldDB" id="E6ZV49"/>
<feature type="compositionally biased region" description="Polar residues" evidence="2">
    <location>
        <begin position="437"/>
        <end position="456"/>
    </location>
</feature>
<feature type="region of interest" description="Disordered" evidence="2">
    <location>
        <begin position="26"/>
        <end position="111"/>
    </location>
</feature>
<evidence type="ECO:0000256" key="1">
    <source>
        <dbReference type="SAM" id="Coils"/>
    </source>
</evidence>
<feature type="compositionally biased region" description="Polar residues" evidence="2">
    <location>
        <begin position="97"/>
        <end position="111"/>
    </location>
</feature>
<keyword evidence="1" id="KW-0175">Coiled coil</keyword>
<feature type="compositionally biased region" description="Basic and acidic residues" evidence="2">
    <location>
        <begin position="886"/>
        <end position="900"/>
    </location>
</feature>
<evidence type="ECO:0000256" key="2">
    <source>
        <dbReference type="SAM" id="MobiDB-lite"/>
    </source>
</evidence>
<dbReference type="EMBL" id="FQ311442">
    <property type="protein sequence ID" value="CBQ71106.1"/>
    <property type="molecule type" value="Genomic_DNA"/>
</dbReference>
<accession>E6ZV49</accession>
<dbReference type="OrthoDB" id="2593174at2759"/>
<feature type="region of interest" description="Disordered" evidence="2">
    <location>
        <begin position="1045"/>
        <end position="1065"/>
    </location>
</feature>
<feature type="region of interest" description="Disordered" evidence="2">
    <location>
        <begin position="135"/>
        <end position="646"/>
    </location>
</feature>
<dbReference type="VEuPathDB" id="FungiDB:sr13549"/>
<feature type="compositionally biased region" description="Low complexity" evidence="2">
    <location>
        <begin position="75"/>
        <end position="90"/>
    </location>
</feature>
<evidence type="ECO:0000313" key="4">
    <source>
        <dbReference type="Proteomes" id="UP000008867"/>
    </source>
</evidence>
<dbReference type="HOGENOM" id="CLU_269063_0_0_1"/>
<feature type="compositionally biased region" description="Low complexity" evidence="2">
    <location>
        <begin position="611"/>
        <end position="622"/>
    </location>
</feature>
<feature type="region of interest" description="Disordered" evidence="2">
    <location>
        <begin position="878"/>
        <end position="900"/>
    </location>
</feature>
<feature type="compositionally biased region" description="Polar residues" evidence="2">
    <location>
        <begin position="629"/>
        <end position="638"/>
    </location>
</feature>
<feature type="coiled-coil region" evidence="1">
    <location>
        <begin position="918"/>
        <end position="994"/>
    </location>
</feature>
<feature type="compositionally biased region" description="Polar residues" evidence="2">
    <location>
        <begin position="262"/>
        <end position="272"/>
    </location>
</feature>